<feature type="compositionally biased region" description="Polar residues" evidence="1">
    <location>
        <begin position="292"/>
        <end position="302"/>
    </location>
</feature>
<dbReference type="Proteomes" id="UP000324800">
    <property type="component" value="Unassembled WGS sequence"/>
</dbReference>
<dbReference type="AlphaFoldDB" id="A0A5J4W1W9"/>
<feature type="compositionally biased region" description="Basic and acidic residues" evidence="1">
    <location>
        <begin position="271"/>
        <end position="288"/>
    </location>
</feature>
<evidence type="ECO:0000313" key="2">
    <source>
        <dbReference type="EMBL" id="KAA6388529.1"/>
    </source>
</evidence>
<dbReference type="EMBL" id="SNRW01003948">
    <property type="protein sequence ID" value="KAA6388529.1"/>
    <property type="molecule type" value="Genomic_DNA"/>
</dbReference>
<evidence type="ECO:0000313" key="3">
    <source>
        <dbReference type="Proteomes" id="UP000324800"/>
    </source>
</evidence>
<evidence type="ECO:0008006" key="4">
    <source>
        <dbReference type="Google" id="ProtNLM"/>
    </source>
</evidence>
<gene>
    <name evidence="2" type="ORF">EZS28_015946</name>
</gene>
<evidence type="ECO:0000256" key="1">
    <source>
        <dbReference type="SAM" id="MobiDB-lite"/>
    </source>
</evidence>
<comment type="caution">
    <text evidence="2">The sequence shown here is derived from an EMBL/GenBank/DDBJ whole genome shotgun (WGS) entry which is preliminary data.</text>
</comment>
<name>A0A5J4W1W9_9EUKA</name>
<protein>
    <recommendedName>
        <fullName evidence="4">MIT domain-containing protein</fullName>
    </recommendedName>
</protein>
<proteinExistence type="predicted"/>
<accession>A0A5J4W1W9</accession>
<reference evidence="2 3" key="1">
    <citation type="submission" date="2019-03" db="EMBL/GenBank/DDBJ databases">
        <title>Single cell metagenomics reveals metabolic interactions within the superorganism composed of flagellate Streblomastix strix and complex community of Bacteroidetes bacteria on its surface.</title>
        <authorList>
            <person name="Treitli S.C."/>
            <person name="Kolisko M."/>
            <person name="Husnik F."/>
            <person name="Keeling P."/>
            <person name="Hampl V."/>
        </authorList>
    </citation>
    <scope>NUCLEOTIDE SEQUENCE [LARGE SCALE GENOMIC DNA]</scope>
    <source>
        <strain evidence="2">ST1C</strain>
    </source>
</reference>
<feature type="compositionally biased region" description="Polar residues" evidence="1">
    <location>
        <begin position="254"/>
        <end position="270"/>
    </location>
</feature>
<dbReference type="OrthoDB" id="10654440at2759"/>
<feature type="region of interest" description="Disordered" evidence="1">
    <location>
        <begin position="229"/>
        <end position="302"/>
    </location>
</feature>
<organism evidence="2 3">
    <name type="scientific">Streblomastix strix</name>
    <dbReference type="NCBI Taxonomy" id="222440"/>
    <lineage>
        <taxon>Eukaryota</taxon>
        <taxon>Metamonada</taxon>
        <taxon>Preaxostyla</taxon>
        <taxon>Oxymonadida</taxon>
        <taxon>Streblomastigidae</taxon>
        <taxon>Streblomastix</taxon>
    </lineage>
</organism>
<sequence>MASLTKEEIDTLLAQAWELERDSKKTEAVDLYRKALGELQKYRDSAAPEDFAALNKLFNDITEHTNVLQQQILDQERGIGPHNEADHGDQDALINQSQPHDDNEHLTGSLRLKKMASDIQIGITKAGNSAAARINGFDDKYQISNKFKLAGKAIISRTREFNEHYHITETIKNTAQKGFDTINDADKKYHISERIDSQVRIIGNSINDAMSKILPTQAFTTPVVPLERDAEVSSDAASEEESTSAQPESHDQTEQSLPAPQSESQIQNSAEETKPQKSDDAKIDEPSKVVEPTNTQPPSTNE</sequence>